<comment type="caution">
    <text evidence="2">The sequence shown here is derived from an EMBL/GenBank/DDBJ whole genome shotgun (WGS) entry which is preliminary data.</text>
</comment>
<protein>
    <submittedName>
        <fullName evidence="2">Uncharacterized protein</fullName>
    </submittedName>
</protein>
<reference evidence="2" key="1">
    <citation type="submission" date="2022-01" db="EMBL/GenBank/DDBJ databases">
        <title>Genome Sequence Resource for Two Populations of Ditylenchus destructor, the Migratory Endoparasitic Phytonematode.</title>
        <authorList>
            <person name="Zhang H."/>
            <person name="Lin R."/>
            <person name="Xie B."/>
        </authorList>
    </citation>
    <scope>NUCLEOTIDE SEQUENCE</scope>
    <source>
        <strain evidence="2">BazhouSP</strain>
    </source>
</reference>
<evidence type="ECO:0000313" key="2">
    <source>
        <dbReference type="EMBL" id="KAI1703805.1"/>
    </source>
</evidence>
<feature type="region of interest" description="Disordered" evidence="1">
    <location>
        <begin position="129"/>
        <end position="173"/>
    </location>
</feature>
<name>A0AAD4QYE3_9BILA</name>
<proteinExistence type="predicted"/>
<feature type="compositionally biased region" description="Polar residues" evidence="1">
    <location>
        <begin position="142"/>
        <end position="151"/>
    </location>
</feature>
<keyword evidence="3" id="KW-1185">Reference proteome</keyword>
<accession>A0AAD4QYE3</accession>
<gene>
    <name evidence="2" type="ORF">DdX_14641</name>
</gene>
<dbReference type="Proteomes" id="UP001201812">
    <property type="component" value="Unassembled WGS sequence"/>
</dbReference>
<dbReference type="AlphaFoldDB" id="A0AAD4QYE3"/>
<feature type="region of interest" description="Disordered" evidence="1">
    <location>
        <begin position="18"/>
        <end position="112"/>
    </location>
</feature>
<organism evidence="2 3">
    <name type="scientific">Ditylenchus destructor</name>
    <dbReference type="NCBI Taxonomy" id="166010"/>
    <lineage>
        <taxon>Eukaryota</taxon>
        <taxon>Metazoa</taxon>
        <taxon>Ecdysozoa</taxon>
        <taxon>Nematoda</taxon>
        <taxon>Chromadorea</taxon>
        <taxon>Rhabditida</taxon>
        <taxon>Tylenchina</taxon>
        <taxon>Tylenchomorpha</taxon>
        <taxon>Sphaerularioidea</taxon>
        <taxon>Anguinidae</taxon>
        <taxon>Anguininae</taxon>
        <taxon>Ditylenchus</taxon>
    </lineage>
</organism>
<feature type="compositionally biased region" description="Polar residues" evidence="1">
    <location>
        <begin position="88"/>
        <end position="104"/>
    </location>
</feature>
<evidence type="ECO:0000256" key="1">
    <source>
        <dbReference type="SAM" id="MobiDB-lite"/>
    </source>
</evidence>
<feature type="compositionally biased region" description="Basic residues" evidence="1">
    <location>
        <begin position="55"/>
        <end position="71"/>
    </location>
</feature>
<evidence type="ECO:0000313" key="3">
    <source>
        <dbReference type="Proteomes" id="UP001201812"/>
    </source>
</evidence>
<dbReference type="EMBL" id="JAKKPZ010000076">
    <property type="protein sequence ID" value="KAI1703805.1"/>
    <property type="molecule type" value="Genomic_DNA"/>
</dbReference>
<sequence>MLPTVSSSAKAVEKLVKVELETPIFRAPKKRRRAEHHQARPDPVCNDEAATTPRKERKRRSASNPERKRRKLFESADNVTRRKKRSSSHSGQPSFAAVTTSTPATGAAHPGGIDLLADLLDRSVKVEDEEITGPPPDMQDYAGTSQSSQATPAPPKRPSERGMSGSGSTSPLSVNLAHTIPQMAPFEAYAHPLSSGTSSTQTTQKPYAHQSFVLKNIHNNNSSSGGNNSQLLFDELVAYLPVKAHVQEPVQFLQLSFT</sequence>